<dbReference type="Proteomes" id="UP000000305">
    <property type="component" value="Unassembled WGS sequence"/>
</dbReference>
<dbReference type="KEGG" id="dpx:DAPPUDRAFT_333117"/>
<organism evidence="1 2">
    <name type="scientific">Daphnia pulex</name>
    <name type="common">Water flea</name>
    <dbReference type="NCBI Taxonomy" id="6669"/>
    <lineage>
        <taxon>Eukaryota</taxon>
        <taxon>Metazoa</taxon>
        <taxon>Ecdysozoa</taxon>
        <taxon>Arthropoda</taxon>
        <taxon>Crustacea</taxon>
        <taxon>Branchiopoda</taxon>
        <taxon>Diplostraca</taxon>
        <taxon>Cladocera</taxon>
        <taxon>Anomopoda</taxon>
        <taxon>Daphniidae</taxon>
        <taxon>Daphnia</taxon>
    </lineage>
</organism>
<accession>E9HRW9</accession>
<dbReference type="HOGENOM" id="CLU_1604398_0_0_1"/>
<dbReference type="InParanoid" id="E9HRW9"/>
<evidence type="ECO:0000313" key="2">
    <source>
        <dbReference type="Proteomes" id="UP000000305"/>
    </source>
</evidence>
<protein>
    <submittedName>
        <fullName evidence="1">Uncharacterized protein</fullName>
    </submittedName>
</protein>
<name>E9HRW9_DAPPU</name>
<proteinExistence type="predicted"/>
<sequence length="166" mass="18733">MTETREATEVPDYYAIAEKNVKKRIWDQKPFLNKLGLPEPGELVRDKSLVEEERECCPAEGTRGDSKIANLIGFHYILFPFYDPSSGRTVYNVTTADTCPYLAQKQTISITTIIKEPLTSSRASTAETVREAILTKERVELSVPMTKKDLEHLNKILPGCLKINTL</sequence>
<dbReference type="AlphaFoldDB" id="E9HRW9"/>
<evidence type="ECO:0000313" key="1">
    <source>
        <dbReference type="EMBL" id="EFX65523.1"/>
    </source>
</evidence>
<keyword evidence="2" id="KW-1185">Reference proteome</keyword>
<reference evidence="1 2" key="1">
    <citation type="journal article" date="2011" name="Science">
        <title>The ecoresponsive genome of Daphnia pulex.</title>
        <authorList>
            <person name="Colbourne J.K."/>
            <person name="Pfrender M.E."/>
            <person name="Gilbert D."/>
            <person name="Thomas W.K."/>
            <person name="Tucker A."/>
            <person name="Oakley T.H."/>
            <person name="Tokishita S."/>
            <person name="Aerts A."/>
            <person name="Arnold G.J."/>
            <person name="Basu M.K."/>
            <person name="Bauer D.J."/>
            <person name="Caceres C.E."/>
            <person name="Carmel L."/>
            <person name="Casola C."/>
            <person name="Choi J.H."/>
            <person name="Detter J.C."/>
            <person name="Dong Q."/>
            <person name="Dusheyko S."/>
            <person name="Eads B.D."/>
            <person name="Frohlich T."/>
            <person name="Geiler-Samerotte K.A."/>
            <person name="Gerlach D."/>
            <person name="Hatcher P."/>
            <person name="Jogdeo S."/>
            <person name="Krijgsveld J."/>
            <person name="Kriventseva E.V."/>
            <person name="Kultz D."/>
            <person name="Laforsch C."/>
            <person name="Lindquist E."/>
            <person name="Lopez J."/>
            <person name="Manak J.R."/>
            <person name="Muller J."/>
            <person name="Pangilinan J."/>
            <person name="Patwardhan R.P."/>
            <person name="Pitluck S."/>
            <person name="Pritham E.J."/>
            <person name="Rechtsteiner A."/>
            <person name="Rho M."/>
            <person name="Rogozin I.B."/>
            <person name="Sakarya O."/>
            <person name="Salamov A."/>
            <person name="Schaack S."/>
            <person name="Shapiro H."/>
            <person name="Shiga Y."/>
            <person name="Skalitzky C."/>
            <person name="Smith Z."/>
            <person name="Souvorov A."/>
            <person name="Sung W."/>
            <person name="Tang Z."/>
            <person name="Tsuchiya D."/>
            <person name="Tu H."/>
            <person name="Vos H."/>
            <person name="Wang M."/>
            <person name="Wolf Y.I."/>
            <person name="Yamagata H."/>
            <person name="Yamada T."/>
            <person name="Ye Y."/>
            <person name="Shaw J.R."/>
            <person name="Andrews J."/>
            <person name="Crease T.J."/>
            <person name="Tang H."/>
            <person name="Lucas S.M."/>
            <person name="Robertson H.M."/>
            <person name="Bork P."/>
            <person name="Koonin E.V."/>
            <person name="Zdobnov E.M."/>
            <person name="Grigoriev I.V."/>
            <person name="Lynch M."/>
            <person name="Boore J.L."/>
        </authorList>
    </citation>
    <scope>NUCLEOTIDE SEQUENCE [LARGE SCALE GENOMIC DNA]</scope>
</reference>
<dbReference type="EMBL" id="GL732741">
    <property type="protein sequence ID" value="EFX65523.1"/>
    <property type="molecule type" value="Genomic_DNA"/>
</dbReference>
<gene>
    <name evidence="1" type="ORF">DAPPUDRAFT_333117</name>
</gene>